<dbReference type="AlphaFoldDB" id="A0A7J8GRZ3"/>
<keyword evidence="2" id="KW-1185">Reference proteome</keyword>
<reference evidence="1 2" key="1">
    <citation type="journal article" date="2020" name="Nature">
        <title>Six reference-quality genomes reveal evolution of bat adaptations.</title>
        <authorList>
            <person name="Jebb D."/>
            <person name="Huang Z."/>
            <person name="Pippel M."/>
            <person name="Hughes G.M."/>
            <person name="Lavrichenko K."/>
            <person name="Devanna P."/>
            <person name="Winkler S."/>
            <person name="Jermiin L.S."/>
            <person name="Skirmuntt E.C."/>
            <person name="Katzourakis A."/>
            <person name="Burkitt-Gray L."/>
            <person name="Ray D.A."/>
            <person name="Sullivan K.A.M."/>
            <person name="Roscito J.G."/>
            <person name="Kirilenko B.M."/>
            <person name="Davalos L.M."/>
            <person name="Corthals A.P."/>
            <person name="Power M.L."/>
            <person name="Jones G."/>
            <person name="Ransome R.D."/>
            <person name="Dechmann D.K.N."/>
            <person name="Locatelli A.G."/>
            <person name="Puechmaille S.J."/>
            <person name="Fedrigo O."/>
            <person name="Jarvis E.D."/>
            <person name="Hiller M."/>
            <person name="Vernes S.C."/>
            <person name="Myers E.W."/>
            <person name="Teeling E.C."/>
        </authorList>
    </citation>
    <scope>NUCLEOTIDE SEQUENCE [LARGE SCALE GENOMIC DNA]</scope>
    <source>
        <strain evidence="1">MMolMol1</strain>
        <tissue evidence="1">Muscle</tissue>
    </source>
</reference>
<comment type="caution">
    <text evidence="1">The sequence shown here is derived from an EMBL/GenBank/DDBJ whole genome shotgun (WGS) entry which is preliminary data.</text>
</comment>
<evidence type="ECO:0000313" key="2">
    <source>
        <dbReference type="Proteomes" id="UP000550707"/>
    </source>
</evidence>
<dbReference type="InParanoid" id="A0A7J8GRZ3"/>
<name>A0A7J8GRZ3_MOLMO</name>
<gene>
    <name evidence="1" type="ORF">HJG59_011353</name>
</gene>
<protein>
    <submittedName>
        <fullName evidence="1">Uncharacterized protein</fullName>
    </submittedName>
</protein>
<sequence>MPKAIETKVKMNTWDYIKLKSFCTAKETTIKMGRQLTIWERKIANDTSDKGLISKICSVFIQLNKRKAKNPIKKWAEELNRHLSKQDIQMTKRHMKKCSTSLIIREMQIITTCITSHLPEWLPSTNHQQVLARVWRKGDSSTLLVGMRPLWKTTWCLLKN</sequence>
<dbReference type="EMBL" id="JACASF010000008">
    <property type="protein sequence ID" value="KAF6462322.1"/>
    <property type="molecule type" value="Genomic_DNA"/>
</dbReference>
<evidence type="ECO:0000313" key="1">
    <source>
        <dbReference type="EMBL" id="KAF6462322.1"/>
    </source>
</evidence>
<accession>A0A7J8GRZ3</accession>
<dbReference type="Proteomes" id="UP000550707">
    <property type="component" value="Unassembled WGS sequence"/>
</dbReference>
<organism evidence="1 2">
    <name type="scientific">Molossus molossus</name>
    <name type="common">Pallas' mastiff bat</name>
    <name type="synonym">Vespertilio molossus</name>
    <dbReference type="NCBI Taxonomy" id="27622"/>
    <lineage>
        <taxon>Eukaryota</taxon>
        <taxon>Metazoa</taxon>
        <taxon>Chordata</taxon>
        <taxon>Craniata</taxon>
        <taxon>Vertebrata</taxon>
        <taxon>Euteleostomi</taxon>
        <taxon>Mammalia</taxon>
        <taxon>Eutheria</taxon>
        <taxon>Laurasiatheria</taxon>
        <taxon>Chiroptera</taxon>
        <taxon>Yangochiroptera</taxon>
        <taxon>Molossidae</taxon>
        <taxon>Molossus</taxon>
    </lineage>
</organism>
<proteinExistence type="predicted"/>